<comment type="caution">
    <text evidence="1">The sequence shown here is derived from an EMBL/GenBank/DDBJ whole genome shotgun (WGS) entry which is preliminary data.</text>
</comment>
<proteinExistence type="predicted"/>
<sequence length="83" mass="8757">MLFGLPREIEPDPDYVDEIAVEQAVAGMRPALTAAEQAAAVSVLAARGWSDGRIGEWLGIRYPRVTKLRAGTPTALPAGPEAA</sequence>
<gene>
    <name evidence="1" type="ORF">GCM10023320_51790</name>
</gene>
<dbReference type="Proteomes" id="UP001500804">
    <property type="component" value="Unassembled WGS sequence"/>
</dbReference>
<evidence type="ECO:0000313" key="1">
    <source>
        <dbReference type="EMBL" id="GAA5130173.1"/>
    </source>
</evidence>
<dbReference type="EMBL" id="BAABJO010000021">
    <property type="protein sequence ID" value="GAA5130173.1"/>
    <property type="molecule type" value="Genomic_DNA"/>
</dbReference>
<reference evidence="2" key="1">
    <citation type="journal article" date="2019" name="Int. J. Syst. Evol. Microbiol.">
        <title>The Global Catalogue of Microorganisms (GCM) 10K type strain sequencing project: providing services to taxonomists for standard genome sequencing and annotation.</title>
        <authorList>
            <consortium name="The Broad Institute Genomics Platform"/>
            <consortium name="The Broad Institute Genome Sequencing Center for Infectious Disease"/>
            <person name="Wu L."/>
            <person name="Ma J."/>
        </authorList>
    </citation>
    <scope>NUCLEOTIDE SEQUENCE [LARGE SCALE GENOMIC DNA]</scope>
    <source>
        <strain evidence="2">JCM 18302</strain>
    </source>
</reference>
<accession>A0ABP9NPL5</accession>
<evidence type="ECO:0000313" key="2">
    <source>
        <dbReference type="Proteomes" id="UP001500804"/>
    </source>
</evidence>
<dbReference type="RefSeq" id="WP_345607935.1">
    <property type="nucleotide sequence ID" value="NZ_BAABJO010000021.1"/>
</dbReference>
<organism evidence="1 2">
    <name type="scientific">Pseudonocardia adelaidensis</name>
    <dbReference type="NCBI Taxonomy" id="648754"/>
    <lineage>
        <taxon>Bacteria</taxon>
        <taxon>Bacillati</taxon>
        <taxon>Actinomycetota</taxon>
        <taxon>Actinomycetes</taxon>
        <taxon>Pseudonocardiales</taxon>
        <taxon>Pseudonocardiaceae</taxon>
        <taxon>Pseudonocardia</taxon>
    </lineage>
</organism>
<protein>
    <recommendedName>
        <fullName evidence="3">Sigma-70-like protein</fullName>
    </recommendedName>
</protein>
<evidence type="ECO:0008006" key="3">
    <source>
        <dbReference type="Google" id="ProtNLM"/>
    </source>
</evidence>
<keyword evidence="2" id="KW-1185">Reference proteome</keyword>
<name>A0ABP9NPL5_9PSEU</name>